<dbReference type="GO" id="GO:0015344">
    <property type="term" value="F:siderophore uptake transmembrane transporter activity"/>
    <property type="evidence" value="ECO:0007669"/>
    <property type="project" value="TreeGrafter"/>
</dbReference>
<comment type="subcellular location">
    <subcellularLocation>
        <location evidence="1">Cell outer membrane</location>
        <topology evidence="1">Multi-pass membrane protein</topology>
    </subcellularLocation>
</comment>
<name>A0A1T5G2M0_9FLAO</name>
<feature type="domain" description="TonB-dependent receptor plug" evidence="14">
    <location>
        <begin position="50"/>
        <end position="145"/>
    </location>
</feature>
<evidence type="ECO:0000256" key="9">
    <source>
        <dbReference type="ARBA" id="ARBA00023077"/>
    </source>
</evidence>
<evidence type="ECO:0000256" key="10">
    <source>
        <dbReference type="ARBA" id="ARBA00023136"/>
    </source>
</evidence>
<evidence type="ECO:0000313" key="15">
    <source>
        <dbReference type="EMBL" id="SKC02735.1"/>
    </source>
</evidence>
<dbReference type="STRING" id="619805.SAMN05660477_02536"/>
<keyword evidence="10 12" id="KW-0472">Membrane</keyword>
<gene>
    <name evidence="15" type="ORF">SAMN05660477_02536</name>
</gene>
<evidence type="ECO:0000259" key="13">
    <source>
        <dbReference type="Pfam" id="PF00593"/>
    </source>
</evidence>
<dbReference type="OrthoDB" id="9761152at2"/>
<keyword evidence="8" id="KW-0406">Ion transport</keyword>
<dbReference type="SUPFAM" id="SSF56935">
    <property type="entry name" value="Porins"/>
    <property type="match status" value="1"/>
</dbReference>
<keyword evidence="3" id="KW-1134">Transmembrane beta strand</keyword>
<dbReference type="EMBL" id="FUYZ01000009">
    <property type="protein sequence ID" value="SKC02735.1"/>
    <property type="molecule type" value="Genomic_DNA"/>
</dbReference>
<evidence type="ECO:0000256" key="6">
    <source>
        <dbReference type="ARBA" id="ARBA00022729"/>
    </source>
</evidence>
<evidence type="ECO:0000256" key="3">
    <source>
        <dbReference type="ARBA" id="ARBA00022452"/>
    </source>
</evidence>
<keyword evidence="9 12" id="KW-0798">TonB box</keyword>
<dbReference type="PANTHER" id="PTHR32552:SF68">
    <property type="entry name" value="FERRICHROME OUTER MEMBRANE TRANSPORTER_PHAGE RECEPTOR"/>
    <property type="match status" value="1"/>
</dbReference>
<sequence>MKHLIIILILFAAIQTNAQKQDSIQNIDSIVIISQAKKLDAVNYLNYLPQKDVQNNGTELPFLINKLPAVTAYSDTGSNNGYSYYRIRGIDQTRVNVNFEGAPMNEPEDQGAYFSNFPDFFNSVDFLQIQKGIGLSKNGTASYGGSLQISAPNLHQRALEFGTNYGSYNAFRAYAKYTSGLIKNKAIHVRVSEIYNGGYKYNSTNHGQSAMISAGIFNPKSTWKFNTVIGNQNNDLAWLGVTKEQIDKDPRTNANRNEKDHFFQSFFQLLNQIKLGQNTTWQNAVHYTFLKGNYDFNLNNFIGLPEDAEIYNYGFQSNFGGFYSNLETKWNHLKIQTGLNANWYNRDLIFTEKQLGELYENTGYKNDFSAFVKADYHWEKIKISGSLQYRHAKFFYKGDAELTPLEWDFLNPKFGITYSLKPNQELYFSLGKVGREPTRNDIFAGNDNLSLDENNELILGTTTPEYVTDYEFGYRYFSNNLKISANLFYMKFKDEIVLNGQFGPNGIALTNKVDKSYRMGLELSADYKLNDNWMLSNNSSWMSSKIKQSTESFTPILTPKLIVNQEIKYVKNALQLQASYRYQATSFINFANDKKIPSYQLVNAAAFYNFTKWEVGILVNNIFNNIYFNHAYVEADGTAKYFVQMLINFMISVKYKAF</sequence>
<evidence type="ECO:0000256" key="11">
    <source>
        <dbReference type="ARBA" id="ARBA00023237"/>
    </source>
</evidence>
<evidence type="ECO:0000256" key="1">
    <source>
        <dbReference type="ARBA" id="ARBA00004571"/>
    </source>
</evidence>
<accession>A0A1T5G2M0</accession>
<keyword evidence="7" id="KW-0408">Iron</keyword>
<comment type="similarity">
    <text evidence="12">Belongs to the TonB-dependent receptor family.</text>
</comment>
<protein>
    <submittedName>
        <fullName evidence="15">Iron complex outermembrane recepter protein</fullName>
    </submittedName>
</protein>
<dbReference type="Gene3D" id="2.40.170.20">
    <property type="entry name" value="TonB-dependent receptor, beta-barrel domain"/>
    <property type="match status" value="1"/>
</dbReference>
<dbReference type="GO" id="GO:0009279">
    <property type="term" value="C:cell outer membrane"/>
    <property type="evidence" value="ECO:0007669"/>
    <property type="project" value="UniProtKB-SubCell"/>
</dbReference>
<feature type="domain" description="TonB-dependent receptor-like beta-barrel" evidence="13">
    <location>
        <begin position="225"/>
        <end position="622"/>
    </location>
</feature>
<dbReference type="Gene3D" id="2.170.130.10">
    <property type="entry name" value="TonB-dependent receptor, plug domain"/>
    <property type="match status" value="1"/>
</dbReference>
<organism evidence="15 16">
    <name type="scientific">Soonwooa buanensis</name>
    <dbReference type="NCBI Taxonomy" id="619805"/>
    <lineage>
        <taxon>Bacteria</taxon>
        <taxon>Pseudomonadati</taxon>
        <taxon>Bacteroidota</taxon>
        <taxon>Flavobacteriia</taxon>
        <taxon>Flavobacteriales</taxon>
        <taxon>Weeksellaceae</taxon>
        <taxon>Chryseobacterium group</taxon>
        <taxon>Soonwooa</taxon>
    </lineage>
</organism>
<dbReference type="Pfam" id="PF00593">
    <property type="entry name" value="TonB_dep_Rec_b-barrel"/>
    <property type="match status" value="1"/>
</dbReference>
<evidence type="ECO:0000256" key="5">
    <source>
        <dbReference type="ARBA" id="ARBA00022692"/>
    </source>
</evidence>
<dbReference type="Pfam" id="PF07715">
    <property type="entry name" value="Plug"/>
    <property type="match status" value="1"/>
</dbReference>
<proteinExistence type="inferred from homology"/>
<keyword evidence="11" id="KW-0998">Cell outer membrane</keyword>
<keyword evidence="2" id="KW-0813">Transport</keyword>
<keyword evidence="5" id="KW-0812">Transmembrane</keyword>
<dbReference type="InterPro" id="IPR039426">
    <property type="entry name" value="TonB-dep_rcpt-like"/>
</dbReference>
<dbReference type="InterPro" id="IPR036942">
    <property type="entry name" value="Beta-barrel_TonB_sf"/>
</dbReference>
<dbReference type="InterPro" id="IPR012910">
    <property type="entry name" value="Plug_dom"/>
</dbReference>
<dbReference type="InterPro" id="IPR037066">
    <property type="entry name" value="Plug_dom_sf"/>
</dbReference>
<dbReference type="RefSeq" id="WP_079667730.1">
    <property type="nucleotide sequence ID" value="NZ_FUYZ01000009.1"/>
</dbReference>
<evidence type="ECO:0000256" key="8">
    <source>
        <dbReference type="ARBA" id="ARBA00023065"/>
    </source>
</evidence>
<reference evidence="15 16" key="1">
    <citation type="submission" date="2017-02" db="EMBL/GenBank/DDBJ databases">
        <authorList>
            <person name="Peterson S.W."/>
        </authorList>
    </citation>
    <scope>NUCLEOTIDE SEQUENCE [LARGE SCALE GENOMIC DNA]</scope>
    <source>
        <strain evidence="15 16">DSM 22323</strain>
    </source>
</reference>
<evidence type="ECO:0000256" key="2">
    <source>
        <dbReference type="ARBA" id="ARBA00022448"/>
    </source>
</evidence>
<dbReference type="AlphaFoldDB" id="A0A1T5G2M0"/>
<evidence type="ECO:0000259" key="14">
    <source>
        <dbReference type="Pfam" id="PF07715"/>
    </source>
</evidence>
<keyword evidence="4" id="KW-0410">Iron transport</keyword>
<dbReference type="Proteomes" id="UP000191112">
    <property type="component" value="Unassembled WGS sequence"/>
</dbReference>
<keyword evidence="6" id="KW-0732">Signal</keyword>
<evidence type="ECO:0000256" key="12">
    <source>
        <dbReference type="RuleBase" id="RU003357"/>
    </source>
</evidence>
<evidence type="ECO:0000256" key="7">
    <source>
        <dbReference type="ARBA" id="ARBA00023004"/>
    </source>
</evidence>
<dbReference type="PANTHER" id="PTHR32552">
    <property type="entry name" value="FERRICHROME IRON RECEPTOR-RELATED"/>
    <property type="match status" value="1"/>
</dbReference>
<dbReference type="InterPro" id="IPR000531">
    <property type="entry name" value="Beta-barrel_TonB"/>
</dbReference>
<evidence type="ECO:0000313" key="16">
    <source>
        <dbReference type="Proteomes" id="UP000191112"/>
    </source>
</evidence>
<keyword evidence="16" id="KW-1185">Reference proteome</keyword>
<evidence type="ECO:0000256" key="4">
    <source>
        <dbReference type="ARBA" id="ARBA00022496"/>
    </source>
</evidence>